<gene>
    <name evidence="1" type="ORF">PR017_19440</name>
</gene>
<dbReference type="EMBL" id="CP117256">
    <property type="protein sequence ID" value="WFR98050.1"/>
    <property type="molecule type" value="Genomic_DNA"/>
</dbReference>
<reference evidence="2" key="2">
    <citation type="journal article" date="2023" name="MicrobiologyOpen">
        <title>Genomics of the tumorigenes clade of the family Rhizobiaceae and description of Rhizobium rhododendri sp. nov.</title>
        <authorList>
            <person name="Kuzmanovic N."/>
            <person name="diCenzo G.C."/>
            <person name="Bunk B."/>
            <person name="Sproeer C."/>
            <person name="Fruehling A."/>
            <person name="Neumann-Schaal M."/>
            <person name="Overmann J."/>
            <person name="Smalla K."/>
        </authorList>
    </citation>
    <scope>NUCLEOTIDE SEQUENCE [LARGE SCALE GENOMIC DNA]</scope>
    <source>
        <strain evidence="2">1078</strain>
        <plasmid evidence="2">pRt1078</plasmid>
    </source>
</reference>
<dbReference type="Proteomes" id="UP000249499">
    <property type="component" value="Plasmid pRt1078"/>
</dbReference>
<protein>
    <submittedName>
        <fullName evidence="1">Uncharacterized protein</fullName>
    </submittedName>
</protein>
<keyword evidence="2" id="KW-1185">Reference proteome</keyword>
<evidence type="ECO:0000313" key="1">
    <source>
        <dbReference type="EMBL" id="WFR98050.1"/>
    </source>
</evidence>
<accession>A0AAF1KU52</accession>
<proteinExistence type="predicted"/>
<name>A0AAF1KU52_9HYPH</name>
<dbReference type="KEGG" id="rtu:PR017_19440"/>
<keyword evidence="1" id="KW-0614">Plasmid</keyword>
<evidence type="ECO:0000313" key="2">
    <source>
        <dbReference type="Proteomes" id="UP000249499"/>
    </source>
</evidence>
<sequence length="594" mass="63936">MTNGLTLPAPVDGAVALAATMEWIAASEGSDELFSPALKPLDVSGGSESLAQHLAAAGLPCWRDAIVANAAPGQPLHLDPPLAWLMAHAALEVAVSATRTGLFHTVDELQILGDVGNRYLAAAICARVAGQADTYPLLARLQTRLQGLWGSRFNDRLRQYAERTVGAPLTTRDLWPRHDGMPVGAGWAHQAAATLWPGSYMAMLTGLPSLFQSGLAEPLEPLDVDRVAALVIACPRIFSDDGAPLGPVVPFVMLEAIEGHLPAIAMNDMPRAEAGVVRLLEAVMSRPDGHWLGRAWLQQIIWRGTARRAGRAQMDVDAQRAVRDHLLAGLSTRVAPLAAAFEWIRAEEPLWVVHRILAEASILEAHGDAIAAAEILASGVKQGLVTATGRADGMTTRSPESDVVARILSRIPDLTMWFKTLWRETYEVREALSYPVQRNLDNPAYPVLSWGLNGLNASQQAPVDQAGLWRAIAGAVFETQRIDPKAWLFNGAIPPITRITVQLGAALAKLGIVPLDDLACFLGDQLDPTAEHVRLWQIARAEASDALTLEVGRKVGAALVREAIEIALSEPQPNWDMALDPAAKVDLADFARRL</sequence>
<dbReference type="AlphaFoldDB" id="A0AAF1KU52"/>
<organism evidence="1 2">
    <name type="scientific">Rhizobium tumorigenes</name>
    <dbReference type="NCBI Taxonomy" id="2041385"/>
    <lineage>
        <taxon>Bacteria</taxon>
        <taxon>Pseudomonadati</taxon>
        <taxon>Pseudomonadota</taxon>
        <taxon>Alphaproteobacteria</taxon>
        <taxon>Hyphomicrobiales</taxon>
        <taxon>Rhizobiaceae</taxon>
        <taxon>Rhizobium/Agrobacterium group</taxon>
        <taxon>Rhizobium</taxon>
    </lineage>
</organism>
<reference evidence="1 2" key="1">
    <citation type="journal article" date="2018" name="Sci. Rep.">
        <title>Rhizobium tumorigenes sp. nov., a novel plant tumorigenic bacterium isolated from cane gall tumors on thornless blackberry.</title>
        <authorList>
            <person name="Kuzmanovi N."/>
            <person name="Smalla K."/>
            <person name="Gronow S."/>
            <person name="PuBawska J."/>
        </authorList>
    </citation>
    <scope>NUCLEOTIDE SEQUENCE [LARGE SCALE GENOMIC DNA]</scope>
    <source>
        <strain evidence="1 2">1078</strain>
    </source>
</reference>
<geneLocation type="plasmid" evidence="1 2">
    <name>pRt1078</name>
</geneLocation>
<dbReference type="RefSeq" id="WP_111219153.1">
    <property type="nucleotide sequence ID" value="NZ_CP117256.1"/>
</dbReference>